<keyword evidence="8" id="KW-0472">Membrane</keyword>
<keyword evidence="5" id="KW-0256">Endoplasmic reticulum</keyword>
<feature type="domain" description="J" evidence="9">
    <location>
        <begin position="425"/>
        <end position="493"/>
    </location>
</feature>
<dbReference type="EMBL" id="KZ288347">
    <property type="protein sequence ID" value="PBC27521.1"/>
    <property type="molecule type" value="Genomic_DNA"/>
</dbReference>
<feature type="transmembrane region" description="Helical" evidence="8">
    <location>
        <begin position="36"/>
        <end position="57"/>
    </location>
</feature>
<evidence type="ECO:0000256" key="7">
    <source>
        <dbReference type="SAM" id="MobiDB-lite"/>
    </source>
</evidence>
<dbReference type="GO" id="GO:0051087">
    <property type="term" value="F:protein-folding chaperone binding"/>
    <property type="evidence" value="ECO:0007669"/>
    <property type="project" value="TreeGrafter"/>
</dbReference>
<keyword evidence="8" id="KW-1133">Transmembrane helix</keyword>
<dbReference type="GO" id="GO:0034975">
    <property type="term" value="P:protein folding in endoplasmic reticulum"/>
    <property type="evidence" value="ECO:0007669"/>
    <property type="project" value="TreeGrafter"/>
</dbReference>
<feature type="repeat" description="TPR" evidence="6">
    <location>
        <begin position="254"/>
        <end position="287"/>
    </location>
</feature>
<dbReference type="SUPFAM" id="SSF48452">
    <property type="entry name" value="TPR-like"/>
    <property type="match status" value="2"/>
</dbReference>
<dbReference type="PROSITE" id="PS50076">
    <property type="entry name" value="DNAJ_2"/>
    <property type="match status" value="1"/>
</dbReference>
<dbReference type="Gene3D" id="1.10.287.110">
    <property type="entry name" value="DnaJ domain"/>
    <property type="match status" value="1"/>
</dbReference>
<feature type="repeat" description="TPR" evidence="6">
    <location>
        <begin position="72"/>
        <end position="105"/>
    </location>
</feature>
<evidence type="ECO:0000256" key="8">
    <source>
        <dbReference type="SAM" id="Phobius"/>
    </source>
</evidence>
<gene>
    <name evidence="10" type="ORF">APICC_02173</name>
</gene>
<evidence type="ECO:0000256" key="2">
    <source>
        <dbReference type="ARBA" id="ARBA00022729"/>
    </source>
</evidence>
<dbReference type="Pfam" id="PF13181">
    <property type="entry name" value="TPR_8"/>
    <property type="match status" value="3"/>
</dbReference>
<dbReference type="PANTHER" id="PTHR44140:SF2">
    <property type="entry name" value="LD25575P"/>
    <property type="match status" value="1"/>
</dbReference>
<dbReference type="SUPFAM" id="SSF46565">
    <property type="entry name" value="Chaperone J-domain"/>
    <property type="match status" value="1"/>
</dbReference>
<dbReference type="CDD" id="cd06257">
    <property type="entry name" value="DnaJ"/>
    <property type="match status" value="1"/>
</dbReference>
<dbReference type="AlphaFoldDB" id="A0A2A3E8Y0"/>
<protein>
    <submittedName>
        <fullName evidence="10">DnaJ subfamily C member</fullName>
    </submittedName>
</protein>
<dbReference type="PANTHER" id="PTHR44140">
    <property type="entry name" value="LD25575P"/>
    <property type="match status" value="1"/>
</dbReference>
<proteinExistence type="predicted"/>
<name>A0A2A3E8Y0_APICC</name>
<reference evidence="10 11" key="1">
    <citation type="submission" date="2014-07" db="EMBL/GenBank/DDBJ databases">
        <title>Genomic and transcriptomic analysis on Apis cerana provide comprehensive insights into honey bee biology.</title>
        <authorList>
            <person name="Diao Q."/>
            <person name="Sun L."/>
            <person name="Zheng H."/>
            <person name="Zheng H."/>
            <person name="Xu S."/>
            <person name="Wang S."/>
            <person name="Zeng Z."/>
            <person name="Hu F."/>
            <person name="Su S."/>
            <person name="Wu J."/>
        </authorList>
    </citation>
    <scope>NUCLEOTIDE SEQUENCE [LARGE SCALE GENOMIC DNA]</scope>
    <source>
        <tissue evidence="10">Pupae without intestine</tissue>
    </source>
</reference>
<sequence length="528" mass="60773">MQYLKHYNGLWAPMMKGQSCWCNLDQSYKTTIAMAAWLNSFVISGVMYHCGLLLVLLDLSLDVVGSVSQLEIDRHLELGREFLAKGQLQDALSHYHAAVEGDPNNYLTYYKRGTVYLALGKAKFALLDLDRVLELKPDFTSARLQRGNVLLKQAQFEKAEADFRDVLAIEPQNSDAYNALYKIAPAQEDLLVVDRLKMNGDYAAAVHQITRVIEICPWSAELRQHRAELYEVLEDYISAISDVRSTTKLQSDNTQGFLKLATLHYRLGQVEESLKEIRECLKLDPEHSKCFSFYKKVKKVAKLLISATEYEDKRDYTNCIDSALPILKLEPQVINVRFLAHQHLCKCYTSNQEPTQAIKNCHEALKIRKEAAVYCDRAEAYLAAEMFDDAIRDFKEALEIDMSLQRAKQGLHKAQQRQKLSESRDYYKILGVPRTASKRDIIKAYRKAAQKWHPDNFQEGEEKKLAEKRFIDIAAAKEVLTDDEKRAKFDQGEDPLDPESGKHQQGFNPYQEFHHFHGSPFQFKFHFN</sequence>
<keyword evidence="2" id="KW-0732">Signal</keyword>
<feature type="repeat" description="TPR" evidence="6">
    <location>
        <begin position="106"/>
        <end position="139"/>
    </location>
</feature>
<evidence type="ECO:0000313" key="11">
    <source>
        <dbReference type="Proteomes" id="UP000242457"/>
    </source>
</evidence>
<dbReference type="FunFam" id="1.10.287.110:FF:000015">
    <property type="entry name" value="dnaJ homolog subfamily C member 3"/>
    <property type="match status" value="1"/>
</dbReference>
<organism evidence="10 11">
    <name type="scientific">Apis cerana cerana</name>
    <name type="common">Oriental honeybee</name>
    <dbReference type="NCBI Taxonomy" id="94128"/>
    <lineage>
        <taxon>Eukaryota</taxon>
        <taxon>Metazoa</taxon>
        <taxon>Ecdysozoa</taxon>
        <taxon>Arthropoda</taxon>
        <taxon>Hexapoda</taxon>
        <taxon>Insecta</taxon>
        <taxon>Pterygota</taxon>
        <taxon>Neoptera</taxon>
        <taxon>Endopterygota</taxon>
        <taxon>Hymenoptera</taxon>
        <taxon>Apocrita</taxon>
        <taxon>Aculeata</taxon>
        <taxon>Apoidea</taxon>
        <taxon>Anthophila</taxon>
        <taxon>Apidae</taxon>
        <taxon>Apis</taxon>
    </lineage>
</organism>
<evidence type="ECO:0000259" key="9">
    <source>
        <dbReference type="PROSITE" id="PS50076"/>
    </source>
</evidence>
<evidence type="ECO:0000256" key="1">
    <source>
        <dbReference type="ARBA" id="ARBA00004319"/>
    </source>
</evidence>
<dbReference type="InterPro" id="IPR036869">
    <property type="entry name" value="J_dom_sf"/>
</dbReference>
<dbReference type="InterPro" id="IPR019734">
    <property type="entry name" value="TPR_rpt"/>
</dbReference>
<dbReference type="Pfam" id="PF13414">
    <property type="entry name" value="TPR_11"/>
    <property type="match status" value="1"/>
</dbReference>
<keyword evidence="4 6" id="KW-0802">TPR repeat</keyword>
<evidence type="ECO:0000256" key="6">
    <source>
        <dbReference type="PROSITE-ProRule" id="PRU00339"/>
    </source>
</evidence>
<dbReference type="OrthoDB" id="1726119at2759"/>
<evidence type="ECO:0000256" key="3">
    <source>
        <dbReference type="ARBA" id="ARBA00022737"/>
    </source>
</evidence>
<dbReference type="STRING" id="94128.A0A2A3E8Y0"/>
<keyword evidence="11" id="KW-1185">Reference proteome</keyword>
<feature type="repeat" description="TPR" evidence="6">
    <location>
        <begin position="140"/>
        <end position="173"/>
    </location>
</feature>
<accession>A0A2A3E8Y0</accession>
<dbReference type="PRINTS" id="PR00625">
    <property type="entry name" value="JDOMAIN"/>
</dbReference>
<evidence type="ECO:0000313" key="10">
    <source>
        <dbReference type="EMBL" id="PBC27521.1"/>
    </source>
</evidence>
<feature type="repeat" description="TPR" evidence="6">
    <location>
        <begin position="371"/>
        <end position="404"/>
    </location>
</feature>
<dbReference type="InterPro" id="IPR001623">
    <property type="entry name" value="DnaJ_domain"/>
</dbReference>
<dbReference type="Gene3D" id="1.25.40.10">
    <property type="entry name" value="Tetratricopeptide repeat domain"/>
    <property type="match status" value="1"/>
</dbReference>
<evidence type="ECO:0000256" key="4">
    <source>
        <dbReference type="ARBA" id="ARBA00022803"/>
    </source>
</evidence>
<dbReference type="Pfam" id="PF00226">
    <property type="entry name" value="DnaJ"/>
    <property type="match status" value="1"/>
</dbReference>
<dbReference type="GO" id="GO:0005788">
    <property type="term" value="C:endoplasmic reticulum lumen"/>
    <property type="evidence" value="ECO:0007669"/>
    <property type="project" value="UniProtKB-SubCell"/>
</dbReference>
<dbReference type="GO" id="GO:0051787">
    <property type="term" value="F:misfolded protein binding"/>
    <property type="evidence" value="ECO:0007669"/>
    <property type="project" value="TreeGrafter"/>
</dbReference>
<comment type="subcellular location">
    <subcellularLocation>
        <location evidence="1">Endoplasmic reticulum lumen</location>
    </subcellularLocation>
</comment>
<dbReference type="Proteomes" id="UP000242457">
    <property type="component" value="Unassembled WGS sequence"/>
</dbReference>
<keyword evidence="3" id="KW-0677">Repeat</keyword>
<keyword evidence="8" id="KW-0812">Transmembrane</keyword>
<dbReference type="FunFam" id="1.25.40.10:FF:000224">
    <property type="entry name" value="DnaJ and TPR domain protein"/>
    <property type="match status" value="1"/>
</dbReference>
<dbReference type="PROSITE" id="PS50005">
    <property type="entry name" value="TPR"/>
    <property type="match status" value="5"/>
</dbReference>
<evidence type="ECO:0000256" key="5">
    <source>
        <dbReference type="ARBA" id="ARBA00022824"/>
    </source>
</evidence>
<dbReference type="SMART" id="SM00271">
    <property type="entry name" value="DnaJ"/>
    <property type="match status" value="1"/>
</dbReference>
<dbReference type="InterPro" id="IPR011990">
    <property type="entry name" value="TPR-like_helical_dom_sf"/>
</dbReference>
<dbReference type="SMART" id="SM00028">
    <property type="entry name" value="TPR"/>
    <property type="match status" value="7"/>
</dbReference>
<dbReference type="InterPro" id="IPR051727">
    <property type="entry name" value="DnaJ_C3_Co-chaperones"/>
</dbReference>
<feature type="region of interest" description="Disordered" evidence="7">
    <location>
        <begin position="489"/>
        <end position="511"/>
    </location>
</feature>